<evidence type="ECO:0000313" key="9">
    <source>
        <dbReference type="Proteomes" id="UP000272942"/>
    </source>
</evidence>
<reference evidence="8 9" key="2">
    <citation type="submission" date="2018-11" db="EMBL/GenBank/DDBJ databases">
        <authorList>
            <consortium name="Pathogen Informatics"/>
        </authorList>
    </citation>
    <scope>NUCLEOTIDE SEQUENCE [LARGE SCALE GENOMIC DNA]</scope>
    <source>
        <strain evidence="8 9">Egypt</strain>
    </source>
</reference>
<proteinExistence type="inferred from homology"/>
<comment type="subcellular location">
    <subcellularLocation>
        <location evidence="1">Membrane</location>
        <topology evidence="1">Multi-pass membrane protein</topology>
    </subcellularLocation>
</comment>
<dbReference type="GO" id="GO:0005886">
    <property type="term" value="C:plasma membrane"/>
    <property type="evidence" value="ECO:0007669"/>
    <property type="project" value="TreeGrafter"/>
</dbReference>
<dbReference type="PANTHER" id="PTHR19139:SF199">
    <property type="entry name" value="MIP17260P"/>
    <property type="match status" value="1"/>
</dbReference>
<protein>
    <submittedName>
        <fullName evidence="10">Aquaporin AQPAe.a</fullName>
    </submittedName>
</protein>
<keyword evidence="4 7" id="KW-1133">Transmembrane helix</keyword>
<dbReference type="Pfam" id="PF00230">
    <property type="entry name" value="MIP"/>
    <property type="match status" value="1"/>
</dbReference>
<evidence type="ECO:0000256" key="4">
    <source>
        <dbReference type="ARBA" id="ARBA00022989"/>
    </source>
</evidence>
<keyword evidence="3 6" id="KW-0812">Transmembrane</keyword>
<evidence type="ECO:0000256" key="5">
    <source>
        <dbReference type="ARBA" id="ARBA00023136"/>
    </source>
</evidence>
<dbReference type="InterPro" id="IPR034294">
    <property type="entry name" value="Aquaporin_transptr"/>
</dbReference>
<feature type="transmembrane region" description="Helical" evidence="7">
    <location>
        <begin position="63"/>
        <end position="90"/>
    </location>
</feature>
<feature type="transmembrane region" description="Helical" evidence="7">
    <location>
        <begin position="221"/>
        <end position="243"/>
    </location>
</feature>
<dbReference type="SUPFAM" id="SSF81338">
    <property type="entry name" value="Aquaporin-like"/>
    <property type="match status" value="1"/>
</dbReference>
<evidence type="ECO:0000313" key="8">
    <source>
        <dbReference type="EMBL" id="VDP68365.1"/>
    </source>
</evidence>
<dbReference type="PRINTS" id="PR00783">
    <property type="entry name" value="MINTRINSICP"/>
</dbReference>
<evidence type="ECO:0000256" key="3">
    <source>
        <dbReference type="ARBA" id="ARBA00022692"/>
    </source>
</evidence>
<organism evidence="10">
    <name type="scientific">Echinostoma caproni</name>
    <dbReference type="NCBI Taxonomy" id="27848"/>
    <lineage>
        <taxon>Eukaryota</taxon>
        <taxon>Metazoa</taxon>
        <taxon>Spiralia</taxon>
        <taxon>Lophotrochozoa</taxon>
        <taxon>Platyhelminthes</taxon>
        <taxon>Trematoda</taxon>
        <taxon>Digenea</taxon>
        <taxon>Plagiorchiida</taxon>
        <taxon>Echinostomata</taxon>
        <taxon>Echinostomatoidea</taxon>
        <taxon>Echinostomatidae</taxon>
        <taxon>Echinostoma</taxon>
    </lineage>
</organism>
<sequence>MAEEEEYKATPATLPRCDFYHVRFMIRFFLTEVLGLGMIIFIITCHSASGALTSPVNGPVTAAAAFAVAVWTIGPVTGPQITPILSVALLMTRRINFVYCILGIAGQICGALIGVALGSQMVPGLSEKNNLLLHWPGAGLSDGQVFGLECICSFFLIICCLSTIDEFRKPHWIEGHITVFSLIVYLLILFLASVLAETTGVGMNPSASLAGAIYNHNFGKIWIYIVAPICGSVIAVLLWEMVLSDGASWERTKHWWTDPYFDRTKDYKKLKRQEELDYYTEEAMLRIVHSMHKYFHFENVPLLHQLIPSQASETKLSETTIISYLLISYLACYVTRG</sequence>
<keyword evidence="9" id="KW-1185">Reference proteome</keyword>
<evidence type="ECO:0000256" key="7">
    <source>
        <dbReference type="SAM" id="Phobius"/>
    </source>
</evidence>
<dbReference type="AlphaFoldDB" id="A0A183A7Z1"/>
<dbReference type="InterPro" id="IPR000425">
    <property type="entry name" value="MIP"/>
</dbReference>
<dbReference type="OrthoDB" id="3222at2759"/>
<dbReference type="InterPro" id="IPR023271">
    <property type="entry name" value="Aquaporin-like"/>
</dbReference>
<feature type="transmembrane region" description="Helical" evidence="7">
    <location>
        <begin position="143"/>
        <end position="164"/>
    </location>
</feature>
<evidence type="ECO:0000313" key="10">
    <source>
        <dbReference type="WBParaSite" id="ECPE_0000307901-mRNA-1"/>
    </source>
</evidence>
<gene>
    <name evidence="8" type="ORF">ECPE_LOCUS3076</name>
</gene>
<dbReference type="EMBL" id="UZAN01040081">
    <property type="protein sequence ID" value="VDP68365.1"/>
    <property type="molecule type" value="Genomic_DNA"/>
</dbReference>
<comment type="similarity">
    <text evidence="2 6">Belongs to the MIP/aquaporin (TC 1.A.8) family.</text>
</comment>
<feature type="transmembrane region" description="Helical" evidence="7">
    <location>
        <begin position="97"/>
        <end position="123"/>
    </location>
</feature>
<feature type="transmembrane region" description="Helical" evidence="7">
    <location>
        <begin position="24"/>
        <end position="43"/>
    </location>
</feature>
<evidence type="ECO:0000256" key="6">
    <source>
        <dbReference type="RuleBase" id="RU000477"/>
    </source>
</evidence>
<dbReference type="PANTHER" id="PTHR19139">
    <property type="entry name" value="AQUAPORIN TRANSPORTER"/>
    <property type="match status" value="1"/>
</dbReference>
<dbReference type="Gene3D" id="1.20.1080.10">
    <property type="entry name" value="Glycerol uptake facilitator protein"/>
    <property type="match status" value="1"/>
</dbReference>
<name>A0A183A7Z1_9TREM</name>
<evidence type="ECO:0000256" key="1">
    <source>
        <dbReference type="ARBA" id="ARBA00004141"/>
    </source>
</evidence>
<keyword evidence="6" id="KW-0813">Transport</keyword>
<reference evidence="10" key="1">
    <citation type="submission" date="2016-06" db="UniProtKB">
        <authorList>
            <consortium name="WormBaseParasite"/>
        </authorList>
    </citation>
    <scope>IDENTIFICATION</scope>
</reference>
<dbReference type="Proteomes" id="UP000272942">
    <property type="component" value="Unassembled WGS sequence"/>
</dbReference>
<feature type="transmembrane region" description="Helical" evidence="7">
    <location>
        <begin position="176"/>
        <end position="196"/>
    </location>
</feature>
<accession>A0A183A7Z1</accession>
<dbReference type="GO" id="GO:0015250">
    <property type="term" value="F:water channel activity"/>
    <property type="evidence" value="ECO:0007669"/>
    <property type="project" value="TreeGrafter"/>
</dbReference>
<keyword evidence="5 7" id="KW-0472">Membrane</keyword>
<dbReference type="WBParaSite" id="ECPE_0000307901-mRNA-1">
    <property type="protein sequence ID" value="ECPE_0000307901-mRNA-1"/>
    <property type="gene ID" value="ECPE_0000307901"/>
</dbReference>
<evidence type="ECO:0000256" key="2">
    <source>
        <dbReference type="ARBA" id="ARBA00006175"/>
    </source>
</evidence>